<dbReference type="InterPro" id="IPR058065">
    <property type="entry name" value="LIC_10190-like"/>
</dbReference>
<feature type="transmembrane region" description="Helical" evidence="1">
    <location>
        <begin position="466"/>
        <end position="488"/>
    </location>
</feature>
<dbReference type="STRING" id="1325130.HFN_1521"/>
<protein>
    <recommendedName>
        <fullName evidence="2">DUF8201 domain-containing protein</fullName>
    </recommendedName>
</protein>
<keyword evidence="1" id="KW-0812">Transmembrane</keyword>
<proteinExistence type="predicted"/>
<feature type="transmembrane region" description="Helical" evidence="1">
    <location>
        <begin position="282"/>
        <end position="315"/>
    </location>
</feature>
<name>T1DUV4_9HELI</name>
<feature type="transmembrane region" description="Helical" evidence="1">
    <location>
        <begin position="420"/>
        <end position="440"/>
    </location>
</feature>
<evidence type="ECO:0000313" key="3">
    <source>
        <dbReference type="EMBL" id="GAD17962.1"/>
    </source>
</evidence>
<feature type="transmembrane region" description="Helical" evidence="1">
    <location>
        <begin position="201"/>
        <end position="220"/>
    </location>
</feature>
<feature type="transmembrane region" description="Helical" evidence="1">
    <location>
        <begin position="250"/>
        <end position="270"/>
    </location>
</feature>
<dbReference type="Pfam" id="PF26626">
    <property type="entry name" value="DUF8201"/>
    <property type="match status" value="1"/>
</dbReference>
<dbReference type="Proteomes" id="UP000018143">
    <property type="component" value="Unassembled WGS sequence"/>
</dbReference>
<feature type="transmembrane region" description="Helical" evidence="1">
    <location>
        <begin position="100"/>
        <end position="119"/>
    </location>
</feature>
<organism evidence="3 4">
    <name type="scientific">Helicobacter fennelliae MRY12-0050</name>
    <dbReference type="NCBI Taxonomy" id="1325130"/>
    <lineage>
        <taxon>Bacteria</taxon>
        <taxon>Pseudomonadati</taxon>
        <taxon>Campylobacterota</taxon>
        <taxon>Epsilonproteobacteria</taxon>
        <taxon>Campylobacterales</taxon>
        <taxon>Helicobacteraceae</taxon>
        <taxon>Helicobacter</taxon>
    </lineage>
</organism>
<evidence type="ECO:0000259" key="2">
    <source>
        <dbReference type="Pfam" id="PF26626"/>
    </source>
</evidence>
<keyword evidence="1" id="KW-1133">Transmembrane helix</keyword>
<feature type="transmembrane region" description="Helical" evidence="1">
    <location>
        <begin position="72"/>
        <end position="93"/>
    </location>
</feature>
<accession>T1DUV4</accession>
<dbReference type="RefSeq" id="WP_023946155.1">
    <property type="nucleotide sequence ID" value="NZ_BASD01000003.1"/>
</dbReference>
<feature type="transmembrane region" description="Helical" evidence="1">
    <location>
        <begin position="565"/>
        <end position="583"/>
    </location>
</feature>
<dbReference type="OrthoDB" id="344987at2"/>
<dbReference type="EMBL" id="BASD01000003">
    <property type="protein sequence ID" value="GAD17962.1"/>
    <property type="molecule type" value="Genomic_DNA"/>
</dbReference>
<gene>
    <name evidence="3" type="ORF">HFN_1521</name>
</gene>
<sequence>MSIISQEWFIADCKILLVLLGWILATFGYGSLVLRLFYCVNKANPFTFSRSQVTRSNNNSFLAPPPISSLEILVSLVLGVGLLIFIVSVLHFFIPLYGYISLALLLFGIVAFFVCYAYLLKDWRIWISGIIAFLFVGIYSLFLDSISDSINYHIQIVTWIQESNLVFGLGNIHTRLGYNGNIYNFYALTDVSQILASLRSFIGNEIVYFGFLFSAFYGLLCREKHTNANLFLLCCLPFFVYVLHGGELSALYCEGIGAVFGILVFALLLLALEIDSAKKPAVFFIAFFIALIATTIKIANTALVFGVILGFVYVYRKKIFSREFLRGYVWAFVIGVVFCLPWVLKGLATSGMIAYPASIGYLQFLPFAVSEEDRASEVCWIMSWARDPGKNCVEVLSSNAWLWDWLHMKQNYFHWYFKRFVWTFFCLLGFALVLFGLYYVSRKSHKQALIKNIFDESRIDFNTQNLATNLAQFALIFVAIVSGVGFWFVSGPDPRFGMVYIIPLLGALFGVSLLLSLAIRSKLYRFGALFVLLLCCIPFFLINRPMIVFVSAFWVIFVMSKCSSRVFVGLMIVLSLVSVPNFYRKNYKNITQMPKVLPVHVTQKITDFGVVVYQRTDEPTDTSQTIDYEVRPMTPYFNPRVRKGEFLGRDAYINEKRFDRRESQK</sequence>
<feature type="transmembrane region" description="Helical" evidence="1">
    <location>
        <begin position="327"/>
        <end position="344"/>
    </location>
</feature>
<keyword evidence="4" id="KW-1185">Reference proteome</keyword>
<evidence type="ECO:0000256" key="1">
    <source>
        <dbReference type="SAM" id="Phobius"/>
    </source>
</evidence>
<feature type="transmembrane region" description="Helical" evidence="1">
    <location>
        <begin position="15"/>
        <end position="38"/>
    </location>
</feature>
<comment type="caution">
    <text evidence="3">The sequence shown here is derived from an EMBL/GenBank/DDBJ whole genome shotgun (WGS) entry which is preliminary data.</text>
</comment>
<feature type="transmembrane region" description="Helical" evidence="1">
    <location>
        <begin position="125"/>
        <end position="143"/>
    </location>
</feature>
<dbReference type="NCBIfam" id="NF047510">
    <property type="entry name" value="LIC_10190_fam"/>
    <property type="match status" value="1"/>
</dbReference>
<reference evidence="3 4" key="1">
    <citation type="journal article" date="2013" name="Genome Announc.">
        <title>Draft Genome Sequence of Helicobacter fennelliae Strain MRY12-0050, Isolated from a Bacteremia Patient.</title>
        <authorList>
            <person name="Rimbara E."/>
            <person name="Matsui M."/>
            <person name="Mori S."/>
            <person name="Suzuki S."/>
            <person name="Suzuki M."/>
            <person name="Kim H."/>
            <person name="Sekizuka T."/>
            <person name="Kuroda M."/>
            <person name="Shibayama K."/>
        </authorList>
    </citation>
    <scope>NUCLEOTIDE SEQUENCE [LARGE SCALE GENOMIC DNA]</scope>
    <source>
        <strain evidence="3 4">MRY12-0050</strain>
    </source>
</reference>
<dbReference type="eggNOG" id="ENOG50300JX">
    <property type="taxonomic scope" value="Bacteria"/>
</dbReference>
<dbReference type="InterPro" id="IPR058514">
    <property type="entry name" value="DUF8201"/>
</dbReference>
<feature type="transmembrane region" description="Helical" evidence="1">
    <location>
        <begin position="500"/>
        <end position="519"/>
    </location>
</feature>
<feature type="domain" description="DUF8201" evidence="2">
    <location>
        <begin position="15"/>
        <end position="502"/>
    </location>
</feature>
<dbReference type="AlphaFoldDB" id="T1DUV4"/>
<feature type="transmembrane region" description="Helical" evidence="1">
    <location>
        <begin position="526"/>
        <end position="559"/>
    </location>
</feature>
<keyword evidence="1" id="KW-0472">Membrane</keyword>
<evidence type="ECO:0000313" key="4">
    <source>
        <dbReference type="Proteomes" id="UP000018143"/>
    </source>
</evidence>